<proteinExistence type="predicted"/>
<keyword evidence="3" id="KW-1185">Reference proteome</keyword>
<reference evidence="2" key="1">
    <citation type="journal article" date="2018" name="DNA Res.">
        <title>Multiple hybrid de novo genome assembly of finger millet, an orphan allotetraploid crop.</title>
        <authorList>
            <person name="Hatakeyama M."/>
            <person name="Aluri S."/>
            <person name="Balachadran M.T."/>
            <person name="Sivarajan S.R."/>
            <person name="Patrignani A."/>
            <person name="Gruter S."/>
            <person name="Poveda L."/>
            <person name="Shimizu-Inatsugi R."/>
            <person name="Baeten J."/>
            <person name="Francoijs K.J."/>
            <person name="Nataraja K.N."/>
            <person name="Reddy Y.A.N."/>
            <person name="Phadnis S."/>
            <person name="Ravikumar R.L."/>
            <person name="Schlapbach R."/>
            <person name="Sreeman S.M."/>
            <person name="Shimizu K.K."/>
        </authorList>
    </citation>
    <scope>NUCLEOTIDE SEQUENCE</scope>
</reference>
<keyword evidence="1" id="KW-1133">Transmembrane helix</keyword>
<reference evidence="2" key="2">
    <citation type="submission" date="2021-12" db="EMBL/GenBank/DDBJ databases">
        <title>Resequencing data analysis of finger millet.</title>
        <authorList>
            <person name="Hatakeyama M."/>
            <person name="Aluri S."/>
            <person name="Balachadran M.T."/>
            <person name="Sivarajan S.R."/>
            <person name="Poveda L."/>
            <person name="Shimizu-Inatsugi R."/>
            <person name="Schlapbach R."/>
            <person name="Sreeman S.M."/>
            <person name="Shimizu K.K."/>
        </authorList>
    </citation>
    <scope>NUCLEOTIDE SEQUENCE</scope>
</reference>
<evidence type="ECO:0000256" key="1">
    <source>
        <dbReference type="SAM" id="Phobius"/>
    </source>
</evidence>
<sequence>MARGLRLARWSVGVCRGRQAGIVVALPLVIIVISHILPTTVSGLLHSPAGRGQVRTRRCCGDVGDDLFGRSSNR</sequence>
<name>A0AAV5CA25_ELECO</name>
<comment type="caution">
    <text evidence="2">The sequence shown here is derived from an EMBL/GenBank/DDBJ whole genome shotgun (WGS) entry which is preliminary data.</text>
</comment>
<feature type="transmembrane region" description="Helical" evidence="1">
    <location>
        <begin position="20"/>
        <end position="37"/>
    </location>
</feature>
<accession>A0AAV5CA25</accession>
<evidence type="ECO:0000313" key="3">
    <source>
        <dbReference type="Proteomes" id="UP001054889"/>
    </source>
</evidence>
<dbReference type="EMBL" id="BQKI01000005">
    <property type="protein sequence ID" value="GJM94944.1"/>
    <property type="molecule type" value="Genomic_DNA"/>
</dbReference>
<keyword evidence="1" id="KW-0472">Membrane</keyword>
<keyword evidence="1" id="KW-0812">Transmembrane</keyword>
<gene>
    <name evidence="2" type="primary">ga11631</name>
    <name evidence="2" type="ORF">PR202_ga11631</name>
</gene>
<dbReference type="AlphaFoldDB" id="A0AAV5CA25"/>
<protein>
    <submittedName>
        <fullName evidence="2">Uncharacterized protein</fullName>
    </submittedName>
</protein>
<evidence type="ECO:0000313" key="2">
    <source>
        <dbReference type="EMBL" id="GJM94944.1"/>
    </source>
</evidence>
<dbReference type="Proteomes" id="UP001054889">
    <property type="component" value="Unassembled WGS sequence"/>
</dbReference>
<organism evidence="2 3">
    <name type="scientific">Eleusine coracana subsp. coracana</name>
    <dbReference type="NCBI Taxonomy" id="191504"/>
    <lineage>
        <taxon>Eukaryota</taxon>
        <taxon>Viridiplantae</taxon>
        <taxon>Streptophyta</taxon>
        <taxon>Embryophyta</taxon>
        <taxon>Tracheophyta</taxon>
        <taxon>Spermatophyta</taxon>
        <taxon>Magnoliopsida</taxon>
        <taxon>Liliopsida</taxon>
        <taxon>Poales</taxon>
        <taxon>Poaceae</taxon>
        <taxon>PACMAD clade</taxon>
        <taxon>Chloridoideae</taxon>
        <taxon>Cynodonteae</taxon>
        <taxon>Eleusininae</taxon>
        <taxon>Eleusine</taxon>
    </lineage>
</organism>